<proteinExistence type="predicted"/>
<dbReference type="InterPro" id="IPR012349">
    <property type="entry name" value="Split_barrel_FMN-bd"/>
</dbReference>
<dbReference type="PANTHER" id="PTHR13343">
    <property type="entry name" value="CREG1 PROTEIN"/>
    <property type="match status" value="1"/>
</dbReference>
<dbReference type="RefSeq" id="WP_209949104.1">
    <property type="nucleotide sequence ID" value="NZ_JAGGJU010000017.1"/>
</dbReference>
<dbReference type="InterPro" id="IPR055343">
    <property type="entry name" value="CREG_beta-barrel"/>
</dbReference>
<protein>
    <submittedName>
        <fullName evidence="3">Heme iron utilization protein</fullName>
    </submittedName>
</protein>
<feature type="compositionally biased region" description="Pro residues" evidence="1">
    <location>
        <begin position="13"/>
        <end position="26"/>
    </location>
</feature>
<keyword evidence="4" id="KW-1185">Reference proteome</keyword>
<dbReference type="Proteomes" id="UP000759443">
    <property type="component" value="Unassembled WGS sequence"/>
</dbReference>
<feature type="domain" description="CREG-like beta-barrel" evidence="2">
    <location>
        <begin position="57"/>
        <end position="172"/>
    </location>
</feature>
<evidence type="ECO:0000313" key="4">
    <source>
        <dbReference type="Proteomes" id="UP000759443"/>
    </source>
</evidence>
<comment type="caution">
    <text evidence="3">The sequence shown here is derived from an EMBL/GenBank/DDBJ whole genome shotgun (WGS) entry which is preliminary data.</text>
</comment>
<dbReference type="PANTHER" id="PTHR13343:SF17">
    <property type="entry name" value="CELLULAR REPRESSOR OF E1A-STIMULATED GENES, ISOFORM A"/>
    <property type="match status" value="1"/>
</dbReference>
<organism evidence="3 4">
    <name type="scientific">Rhizobium halophytocola</name>
    <dbReference type="NCBI Taxonomy" id="735519"/>
    <lineage>
        <taxon>Bacteria</taxon>
        <taxon>Pseudomonadati</taxon>
        <taxon>Pseudomonadota</taxon>
        <taxon>Alphaproteobacteria</taxon>
        <taxon>Hyphomicrobiales</taxon>
        <taxon>Rhizobiaceae</taxon>
        <taxon>Rhizobium/Agrobacterium group</taxon>
        <taxon>Rhizobium</taxon>
    </lineage>
</organism>
<dbReference type="Gene3D" id="2.30.110.10">
    <property type="entry name" value="Electron Transport, Fmn-binding Protein, Chain A"/>
    <property type="match status" value="1"/>
</dbReference>
<dbReference type="EMBL" id="JAGGJU010000017">
    <property type="protein sequence ID" value="MBP1853353.1"/>
    <property type="molecule type" value="Genomic_DNA"/>
</dbReference>
<feature type="region of interest" description="Disordered" evidence="1">
    <location>
        <begin position="1"/>
        <end position="31"/>
    </location>
</feature>
<evidence type="ECO:0000256" key="1">
    <source>
        <dbReference type="SAM" id="MobiDB-lite"/>
    </source>
</evidence>
<evidence type="ECO:0000313" key="3">
    <source>
        <dbReference type="EMBL" id="MBP1853353.1"/>
    </source>
</evidence>
<reference evidence="3 4" key="1">
    <citation type="submission" date="2021-03" db="EMBL/GenBank/DDBJ databases">
        <title>Genomic Encyclopedia of Type Strains, Phase IV (KMG-IV): sequencing the most valuable type-strain genomes for metagenomic binning, comparative biology and taxonomic classification.</title>
        <authorList>
            <person name="Goeker M."/>
        </authorList>
    </citation>
    <scope>NUCLEOTIDE SEQUENCE [LARGE SCALE GENOMIC DNA]</scope>
    <source>
        <strain evidence="3 4">DSM 21600</strain>
    </source>
</reference>
<gene>
    <name evidence="3" type="ORF">J2Z17_004814</name>
</gene>
<dbReference type="Pfam" id="PF13883">
    <property type="entry name" value="CREG_beta-barrel"/>
    <property type="match status" value="1"/>
</dbReference>
<accession>A0ABS4E5X7</accession>
<name>A0ABS4E5X7_9HYPH</name>
<evidence type="ECO:0000259" key="2">
    <source>
        <dbReference type="Pfam" id="PF13883"/>
    </source>
</evidence>
<dbReference type="SUPFAM" id="SSF50475">
    <property type="entry name" value="FMN-binding split barrel"/>
    <property type="match status" value="1"/>
</dbReference>
<sequence>MSNDTSGPGETAGPPPGNQDQPPPRGIRPTDDEARLLGRRLLAEARFAALAFRDPETGHPSVSRVLVSIDEDGMPVTLLSQLAGHTRALIADQNCAVLIGEPGKGDPLAHPRMSLQCVAEKIARDDDEHERLRPFFLTRHPKAALYADFADFAFWRLRITGANLNGGFGRAYILQCTDLKIPPK</sequence>